<evidence type="ECO:0000256" key="2">
    <source>
        <dbReference type="ARBA" id="ARBA00011881"/>
    </source>
</evidence>
<dbReference type="SUPFAM" id="SSF51735">
    <property type="entry name" value="NAD(P)-binding Rossmann-fold domains"/>
    <property type="match status" value="1"/>
</dbReference>
<dbReference type="PROSITE" id="PS00061">
    <property type="entry name" value="ADH_SHORT"/>
    <property type="match status" value="1"/>
</dbReference>
<sequence length="505" mass="54627">MDFSGRKIVVTGAGKGIGRGIAQKLVQLGASVYAVSRTQSDLDGLKAELGERLIPIQCDVSSWNDIDQKLGALEGIDGLVNNAAVAICRPFLEATEADFDTQMNINVKGAMHVAQVIGKDMAKRQRGSIVNISSQASQAALADHVVYGMTKASLDMLTKIMALELGPLGIRTNAVNPTVVMTAMAKVGWSDPAKAGPMLAKIPLGRFAEVEDVVGPVLYLLSDLSSMVNGTTHPIDGGFLAHIETESISRFVTLSEHNYDFEDTKRDIEREDKCNMKRVKLIFLGIIIIDKGSKRAIKLILALGGFGISAYLYAQVPDPRNVLSMVPLCFMGYAVFVTLLGALAGKCQSHWLLLFHLIFGFIAIIGFSGSTVISGMWLGNKTIVPISSLDNSTLTAFREICNLDNLGTDLDRIEANNGTDTEEPFPGINVDRSTVLDFMGLFRLCDASELATDIILGRTSETTAYLVNIIMALCIFSGTCFVFYSLTFITGVCFMNEIKTYGWSA</sequence>
<dbReference type="PANTHER" id="PTHR44252:SF3">
    <property type="entry name" value="D-ERYTHRULOSE REDUCTASE-RELATED"/>
    <property type="match status" value="1"/>
</dbReference>
<keyword evidence="5" id="KW-0472">Membrane</keyword>
<protein>
    <submittedName>
        <fullName evidence="6">Oidioi.mRNA.OKI2018_I69.XSR.g15186.t1.cds</fullName>
    </submittedName>
</protein>
<evidence type="ECO:0000256" key="4">
    <source>
        <dbReference type="ARBA" id="ARBA00023002"/>
    </source>
</evidence>
<evidence type="ECO:0000313" key="7">
    <source>
        <dbReference type="Proteomes" id="UP001158576"/>
    </source>
</evidence>
<dbReference type="InterPro" id="IPR051737">
    <property type="entry name" value="L-xylulose/Carbonyl_redctase"/>
</dbReference>
<keyword evidence="5" id="KW-1133">Transmembrane helix</keyword>
<evidence type="ECO:0000256" key="5">
    <source>
        <dbReference type="SAM" id="Phobius"/>
    </source>
</evidence>
<proteinExistence type="inferred from homology"/>
<keyword evidence="4" id="KW-0560">Oxidoreductase</keyword>
<evidence type="ECO:0000256" key="3">
    <source>
        <dbReference type="ARBA" id="ARBA00022857"/>
    </source>
</evidence>
<dbReference type="PRINTS" id="PR00080">
    <property type="entry name" value="SDRFAMILY"/>
</dbReference>
<dbReference type="InterPro" id="IPR036291">
    <property type="entry name" value="NAD(P)-bd_dom_sf"/>
</dbReference>
<keyword evidence="5" id="KW-0812">Transmembrane</keyword>
<evidence type="ECO:0000313" key="6">
    <source>
        <dbReference type="EMBL" id="CAG5097686.1"/>
    </source>
</evidence>
<dbReference type="PANTHER" id="PTHR44252">
    <property type="entry name" value="D-ERYTHRULOSE REDUCTASE"/>
    <property type="match status" value="1"/>
</dbReference>
<dbReference type="PRINTS" id="PR00081">
    <property type="entry name" value="GDHRDH"/>
</dbReference>
<dbReference type="Gene3D" id="3.40.50.720">
    <property type="entry name" value="NAD(P)-binding Rossmann-like Domain"/>
    <property type="match status" value="1"/>
</dbReference>
<name>A0ABN7SC19_OIKDI</name>
<organism evidence="6 7">
    <name type="scientific">Oikopleura dioica</name>
    <name type="common">Tunicate</name>
    <dbReference type="NCBI Taxonomy" id="34765"/>
    <lineage>
        <taxon>Eukaryota</taxon>
        <taxon>Metazoa</taxon>
        <taxon>Chordata</taxon>
        <taxon>Tunicata</taxon>
        <taxon>Appendicularia</taxon>
        <taxon>Copelata</taxon>
        <taxon>Oikopleuridae</taxon>
        <taxon>Oikopleura</taxon>
    </lineage>
</organism>
<keyword evidence="7" id="KW-1185">Reference proteome</keyword>
<reference evidence="6 7" key="1">
    <citation type="submission" date="2021-04" db="EMBL/GenBank/DDBJ databases">
        <authorList>
            <person name="Bliznina A."/>
        </authorList>
    </citation>
    <scope>NUCLEOTIDE SEQUENCE [LARGE SCALE GENOMIC DNA]</scope>
</reference>
<gene>
    <name evidence="6" type="ORF">OKIOD_LOCUS6744</name>
</gene>
<dbReference type="InterPro" id="IPR002347">
    <property type="entry name" value="SDR_fam"/>
</dbReference>
<feature type="transmembrane region" description="Helical" evidence="5">
    <location>
        <begin position="351"/>
        <end position="378"/>
    </location>
</feature>
<keyword evidence="3" id="KW-0521">NADP</keyword>
<comment type="similarity">
    <text evidence="1">Belongs to the short-chain dehydrogenases/reductases (SDR) family.</text>
</comment>
<evidence type="ECO:0000256" key="1">
    <source>
        <dbReference type="ARBA" id="ARBA00006484"/>
    </source>
</evidence>
<feature type="transmembrane region" description="Helical" evidence="5">
    <location>
        <begin position="296"/>
        <end position="316"/>
    </location>
</feature>
<feature type="transmembrane region" description="Helical" evidence="5">
    <location>
        <begin position="322"/>
        <end position="344"/>
    </location>
</feature>
<accession>A0ABN7SC19</accession>
<dbReference type="EMBL" id="OU015569">
    <property type="protein sequence ID" value="CAG5097686.1"/>
    <property type="molecule type" value="Genomic_DNA"/>
</dbReference>
<dbReference type="InterPro" id="IPR020904">
    <property type="entry name" value="Sc_DH/Rdtase_CS"/>
</dbReference>
<dbReference type="Pfam" id="PF13561">
    <property type="entry name" value="adh_short_C2"/>
    <property type="match status" value="1"/>
</dbReference>
<comment type="subunit">
    <text evidence="2">Homotetramer.</text>
</comment>
<dbReference type="Proteomes" id="UP001158576">
    <property type="component" value="Chromosome XSR"/>
</dbReference>
<feature type="transmembrane region" description="Helical" evidence="5">
    <location>
        <begin position="465"/>
        <end position="489"/>
    </location>
</feature>